<keyword evidence="8" id="KW-1133">Transmembrane helix</keyword>
<keyword evidence="14" id="KW-1185">Reference proteome</keyword>
<dbReference type="STRING" id="580166.AUP43_08570"/>
<evidence type="ECO:0000256" key="8">
    <source>
        <dbReference type="ARBA" id="ARBA00022989"/>
    </source>
</evidence>
<keyword evidence="2" id="KW-0813">Transport</keyword>
<feature type="domain" description="Cytochrome c" evidence="12">
    <location>
        <begin position="72"/>
        <end position="172"/>
    </location>
</feature>
<evidence type="ECO:0000256" key="11">
    <source>
        <dbReference type="PROSITE-ProRule" id="PRU00433"/>
    </source>
</evidence>
<gene>
    <name evidence="13" type="ORF">AUP43_08570</name>
</gene>
<comment type="caution">
    <text evidence="13">The sequence shown here is derived from an EMBL/GenBank/DDBJ whole genome shotgun (WGS) entry which is preliminary data.</text>
</comment>
<dbReference type="GO" id="GO:0009055">
    <property type="term" value="F:electron transfer activity"/>
    <property type="evidence" value="ECO:0007669"/>
    <property type="project" value="InterPro"/>
</dbReference>
<dbReference type="PANTHER" id="PTHR11961">
    <property type="entry name" value="CYTOCHROME C"/>
    <property type="match status" value="1"/>
</dbReference>
<evidence type="ECO:0000256" key="4">
    <source>
        <dbReference type="ARBA" id="ARBA00022617"/>
    </source>
</evidence>
<keyword evidence="7" id="KW-0249">Electron transport</keyword>
<evidence type="ECO:0000256" key="1">
    <source>
        <dbReference type="ARBA" id="ARBA00004162"/>
    </source>
</evidence>
<evidence type="ECO:0000313" key="13">
    <source>
        <dbReference type="EMBL" id="KZD08259.1"/>
    </source>
</evidence>
<reference evidence="13 14" key="1">
    <citation type="submission" date="2015-12" db="EMBL/GenBank/DDBJ databases">
        <title>Genome sequence of Oceanibaculum pacificum MCCC 1A02656.</title>
        <authorList>
            <person name="Lu L."/>
            <person name="Lai Q."/>
            <person name="Shao Z."/>
            <person name="Qian P."/>
        </authorList>
    </citation>
    <scope>NUCLEOTIDE SEQUENCE [LARGE SCALE GENOMIC DNA]</scope>
    <source>
        <strain evidence="13 14">MCCC 1A02656</strain>
    </source>
</reference>
<comment type="subcellular location">
    <subcellularLocation>
        <location evidence="1">Cell membrane</location>
        <topology evidence="1">Single-pass membrane protein</topology>
    </subcellularLocation>
</comment>
<dbReference type="FunFam" id="1.10.760.10:FF:000026">
    <property type="entry name" value="Cytochrome C, membrane-bound"/>
    <property type="match status" value="1"/>
</dbReference>
<evidence type="ECO:0000256" key="6">
    <source>
        <dbReference type="ARBA" id="ARBA00022723"/>
    </source>
</evidence>
<evidence type="ECO:0000256" key="3">
    <source>
        <dbReference type="ARBA" id="ARBA00022475"/>
    </source>
</evidence>
<evidence type="ECO:0000256" key="7">
    <source>
        <dbReference type="ARBA" id="ARBA00022982"/>
    </source>
</evidence>
<dbReference type="Gene3D" id="1.10.760.10">
    <property type="entry name" value="Cytochrome c-like domain"/>
    <property type="match status" value="1"/>
</dbReference>
<dbReference type="RefSeq" id="WP_067555900.1">
    <property type="nucleotide sequence ID" value="NZ_LPXN01000106.1"/>
</dbReference>
<keyword evidence="9 11" id="KW-0408">Iron</keyword>
<dbReference type="GO" id="GO:0020037">
    <property type="term" value="F:heme binding"/>
    <property type="evidence" value="ECO:0007669"/>
    <property type="project" value="InterPro"/>
</dbReference>
<evidence type="ECO:0000313" key="14">
    <source>
        <dbReference type="Proteomes" id="UP000076400"/>
    </source>
</evidence>
<dbReference type="Proteomes" id="UP000076400">
    <property type="component" value="Unassembled WGS sequence"/>
</dbReference>
<proteinExistence type="predicted"/>
<keyword evidence="4 11" id="KW-0349">Heme</keyword>
<keyword evidence="10" id="KW-0472">Membrane</keyword>
<evidence type="ECO:0000256" key="9">
    <source>
        <dbReference type="ARBA" id="ARBA00023004"/>
    </source>
</evidence>
<keyword evidence="6 11" id="KW-0479">Metal-binding</keyword>
<evidence type="ECO:0000256" key="2">
    <source>
        <dbReference type="ARBA" id="ARBA00022448"/>
    </source>
</evidence>
<organism evidence="13 14">
    <name type="scientific">Oceanibaculum pacificum</name>
    <dbReference type="NCBI Taxonomy" id="580166"/>
    <lineage>
        <taxon>Bacteria</taxon>
        <taxon>Pseudomonadati</taxon>
        <taxon>Pseudomonadota</taxon>
        <taxon>Alphaproteobacteria</taxon>
        <taxon>Rhodospirillales</taxon>
        <taxon>Oceanibaculaceae</taxon>
        <taxon>Oceanibaculum</taxon>
    </lineage>
</organism>
<dbReference type="InterPro" id="IPR036909">
    <property type="entry name" value="Cyt_c-like_dom_sf"/>
</dbReference>
<evidence type="ECO:0000256" key="5">
    <source>
        <dbReference type="ARBA" id="ARBA00022692"/>
    </source>
</evidence>
<dbReference type="SUPFAM" id="SSF46626">
    <property type="entry name" value="Cytochrome c"/>
    <property type="match status" value="1"/>
</dbReference>
<dbReference type="AlphaFoldDB" id="A0A154W456"/>
<dbReference type="GO" id="GO:0046872">
    <property type="term" value="F:metal ion binding"/>
    <property type="evidence" value="ECO:0007669"/>
    <property type="project" value="UniProtKB-KW"/>
</dbReference>
<sequence>MSTFELNKIAAGILLGALLFMVTGTVGHMLVSPKQLQENAYKVDVPEEETATAAAPQEVKWPEPIAPLLASADAKAGEGLVKRCAACHSFDKGGPNKVGPNLYSIVNASKAHLDGFAYSPALAEAEGDWNYESLSKFIYSPKDYVPGTKMNFAGLKKDEDRANLIAYLRSLADSPAPLP</sequence>
<keyword evidence="3" id="KW-1003">Cell membrane</keyword>
<dbReference type="Pfam" id="PF00034">
    <property type="entry name" value="Cytochrom_C"/>
    <property type="match status" value="1"/>
</dbReference>
<name>A0A154W456_9PROT</name>
<dbReference type="InterPro" id="IPR009056">
    <property type="entry name" value="Cyt_c-like_dom"/>
</dbReference>
<protein>
    <submittedName>
        <fullName evidence="13">Cytochrome C</fullName>
    </submittedName>
</protein>
<keyword evidence="5" id="KW-0812">Transmembrane</keyword>
<accession>A0A154W456</accession>
<evidence type="ECO:0000259" key="12">
    <source>
        <dbReference type="PROSITE" id="PS51007"/>
    </source>
</evidence>
<dbReference type="InterPro" id="IPR002327">
    <property type="entry name" value="Cyt_c_1A/1B"/>
</dbReference>
<dbReference type="EMBL" id="LPXN01000106">
    <property type="protein sequence ID" value="KZD08259.1"/>
    <property type="molecule type" value="Genomic_DNA"/>
</dbReference>
<dbReference type="PROSITE" id="PS51007">
    <property type="entry name" value="CYTC"/>
    <property type="match status" value="1"/>
</dbReference>
<evidence type="ECO:0000256" key="10">
    <source>
        <dbReference type="ARBA" id="ARBA00023136"/>
    </source>
</evidence>
<dbReference type="OrthoDB" id="9805828at2"/>
<dbReference type="GO" id="GO:0005886">
    <property type="term" value="C:plasma membrane"/>
    <property type="evidence" value="ECO:0007669"/>
    <property type="project" value="UniProtKB-SubCell"/>
</dbReference>
<dbReference type="PRINTS" id="PR00604">
    <property type="entry name" value="CYTCHRMECIAB"/>
</dbReference>